<comment type="caution">
    <text evidence="1">The sequence shown here is derived from an EMBL/GenBank/DDBJ whole genome shotgun (WGS) entry which is preliminary data.</text>
</comment>
<evidence type="ECO:0008006" key="3">
    <source>
        <dbReference type="Google" id="ProtNLM"/>
    </source>
</evidence>
<dbReference type="EMBL" id="JAYWLU010000006">
    <property type="protein sequence ID" value="MEX3594459.1"/>
    <property type="molecule type" value="Genomic_DNA"/>
</dbReference>
<gene>
    <name evidence="1" type="ORF">VVR66_07020</name>
</gene>
<evidence type="ECO:0000313" key="1">
    <source>
        <dbReference type="EMBL" id="MEX3594459.1"/>
    </source>
</evidence>
<reference evidence="1 2" key="1">
    <citation type="journal article" date="2024" name="Fungal Genet. Biol.">
        <title>The porcine skin microbiome exhibits broad fungal antagonism.</title>
        <authorList>
            <person name="De La Cruz K.F."/>
            <person name="Townsend E.C."/>
            <person name="Alex Cheong J.Z."/>
            <person name="Salamzade R."/>
            <person name="Liu A."/>
            <person name="Sandstrom S."/>
            <person name="Davila E."/>
            <person name="Huang L."/>
            <person name="Xu K.H."/>
            <person name="Wu S.Y."/>
            <person name="Meudt J.J."/>
            <person name="Shanmuganayagam D."/>
            <person name="Gibson A.L.F."/>
            <person name="Kalan L.R."/>
        </authorList>
    </citation>
    <scope>NUCLEOTIDE SEQUENCE [LARGE SCALE GENOMIC DNA]</scope>
    <source>
        <strain evidence="1 2">LK2625</strain>
    </source>
</reference>
<evidence type="ECO:0000313" key="2">
    <source>
        <dbReference type="Proteomes" id="UP001558481"/>
    </source>
</evidence>
<accession>A0ABV3V176</accession>
<protein>
    <recommendedName>
        <fullName evidence="3">Secreted protein</fullName>
    </recommendedName>
</protein>
<dbReference type="RefSeq" id="WP_368629232.1">
    <property type="nucleotide sequence ID" value="NZ_JAYWLU010000006.1"/>
</dbReference>
<keyword evidence="2" id="KW-1185">Reference proteome</keyword>
<organism evidence="1 2">
    <name type="scientific">Kocuria carniphila</name>
    <dbReference type="NCBI Taxonomy" id="262208"/>
    <lineage>
        <taxon>Bacteria</taxon>
        <taxon>Bacillati</taxon>
        <taxon>Actinomycetota</taxon>
        <taxon>Actinomycetes</taxon>
        <taxon>Micrococcales</taxon>
        <taxon>Micrococcaceae</taxon>
        <taxon>Kocuria</taxon>
    </lineage>
</organism>
<dbReference type="Proteomes" id="UP001558481">
    <property type="component" value="Unassembled WGS sequence"/>
</dbReference>
<proteinExistence type="predicted"/>
<sequence>MITLGIGALGFTGFAAAQADPDNNDTSAAPAEPGQINPHLAADAFAADYVVDNKPAEDLPRSGNLNRNGPEMKAVASWLAVPTTTEQDSSVAAIGPAAEQMANLEDEFEREGWKQVGEPKVVGTPTSAPITIDGTSGLRITACLNDASVKVIGPNGRVVRPESQGQRVLNTFDLIEDPDVGWKVVATGFPSDPRC</sequence>
<name>A0ABV3V176_9MICC</name>